<gene>
    <name evidence="1" type="ORF">CCACVL1_28265</name>
</gene>
<reference evidence="1 2" key="1">
    <citation type="submission" date="2013-09" db="EMBL/GenBank/DDBJ databases">
        <title>Corchorus capsularis genome sequencing.</title>
        <authorList>
            <person name="Alam M."/>
            <person name="Haque M.S."/>
            <person name="Islam M.S."/>
            <person name="Emdad E.M."/>
            <person name="Islam M.M."/>
            <person name="Ahmed B."/>
            <person name="Halim A."/>
            <person name="Hossen Q.M.M."/>
            <person name="Hossain M.Z."/>
            <person name="Ahmed R."/>
            <person name="Khan M.M."/>
            <person name="Islam R."/>
            <person name="Rashid M.M."/>
            <person name="Khan S.A."/>
            <person name="Rahman M.S."/>
            <person name="Alam M."/>
        </authorList>
    </citation>
    <scope>NUCLEOTIDE SEQUENCE [LARGE SCALE GENOMIC DNA]</scope>
    <source>
        <strain evidence="2">cv. CVL-1</strain>
        <tissue evidence="1">Whole seedling</tissue>
    </source>
</reference>
<dbReference type="STRING" id="210143.A0A1R3G729"/>
<evidence type="ECO:0000313" key="1">
    <source>
        <dbReference type="EMBL" id="OMO53884.1"/>
    </source>
</evidence>
<dbReference type="Gramene" id="OMO53884">
    <property type="protein sequence ID" value="OMO53884"/>
    <property type="gene ID" value="CCACVL1_28265"/>
</dbReference>
<name>A0A1R3G729_COCAP</name>
<dbReference type="OrthoDB" id="1746814at2759"/>
<keyword evidence="2" id="KW-1185">Reference proteome</keyword>
<dbReference type="EMBL" id="AWWV01015097">
    <property type="protein sequence ID" value="OMO53884.1"/>
    <property type="molecule type" value="Genomic_DNA"/>
</dbReference>
<protein>
    <submittedName>
        <fullName evidence="1">Uncharacterized protein</fullName>
    </submittedName>
</protein>
<organism evidence="1 2">
    <name type="scientific">Corchorus capsularis</name>
    <name type="common">Jute</name>
    <dbReference type="NCBI Taxonomy" id="210143"/>
    <lineage>
        <taxon>Eukaryota</taxon>
        <taxon>Viridiplantae</taxon>
        <taxon>Streptophyta</taxon>
        <taxon>Embryophyta</taxon>
        <taxon>Tracheophyta</taxon>
        <taxon>Spermatophyta</taxon>
        <taxon>Magnoliopsida</taxon>
        <taxon>eudicotyledons</taxon>
        <taxon>Gunneridae</taxon>
        <taxon>Pentapetalae</taxon>
        <taxon>rosids</taxon>
        <taxon>malvids</taxon>
        <taxon>Malvales</taxon>
        <taxon>Malvaceae</taxon>
        <taxon>Grewioideae</taxon>
        <taxon>Apeibeae</taxon>
        <taxon>Corchorus</taxon>
    </lineage>
</organism>
<dbReference type="AlphaFoldDB" id="A0A1R3G729"/>
<proteinExistence type="predicted"/>
<sequence>MALPTTEERISKEHYYFNFKSKQKKPKNKVLECGKALAQKLKELDKPFARTRDEPELNNMLKQKLRFAAIVTWELAMKLLGIKND</sequence>
<comment type="caution">
    <text evidence="1">The sequence shown here is derived from an EMBL/GenBank/DDBJ whole genome shotgun (WGS) entry which is preliminary data.</text>
</comment>
<evidence type="ECO:0000313" key="2">
    <source>
        <dbReference type="Proteomes" id="UP000188268"/>
    </source>
</evidence>
<accession>A0A1R3G729</accession>
<dbReference type="Proteomes" id="UP000188268">
    <property type="component" value="Unassembled WGS sequence"/>
</dbReference>